<accession>A0ABT6AQP0</accession>
<dbReference type="Proteomes" id="UP001216674">
    <property type="component" value="Unassembled WGS sequence"/>
</dbReference>
<gene>
    <name evidence="1" type="ORF">P3W85_13985</name>
</gene>
<evidence type="ECO:0000313" key="2">
    <source>
        <dbReference type="Proteomes" id="UP001216674"/>
    </source>
</evidence>
<keyword evidence="2" id="KW-1185">Reference proteome</keyword>
<comment type="caution">
    <text evidence="1">The sequence shown here is derived from an EMBL/GenBank/DDBJ whole genome shotgun (WGS) entry which is preliminary data.</text>
</comment>
<sequence>MAKLSQAAIQLLRDAGCTEVADDYILLGDTDLHVLLSHRAVNDLNQQAREQK</sequence>
<name>A0ABT6AQP0_9BURK</name>
<organism evidence="1 2">
    <name type="scientific">Cupriavidus basilensis</name>
    <dbReference type="NCBI Taxonomy" id="68895"/>
    <lineage>
        <taxon>Bacteria</taxon>
        <taxon>Pseudomonadati</taxon>
        <taxon>Pseudomonadota</taxon>
        <taxon>Betaproteobacteria</taxon>
        <taxon>Burkholderiales</taxon>
        <taxon>Burkholderiaceae</taxon>
        <taxon>Cupriavidus</taxon>
    </lineage>
</organism>
<protein>
    <submittedName>
        <fullName evidence="1">Uncharacterized protein</fullName>
    </submittedName>
</protein>
<dbReference type="RefSeq" id="WP_276265217.1">
    <property type="nucleotide sequence ID" value="NZ_JARJLM010000240.1"/>
</dbReference>
<dbReference type="EMBL" id="JARJLM010000240">
    <property type="protein sequence ID" value="MDF3834056.1"/>
    <property type="molecule type" value="Genomic_DNA"/>
</dbReference>
<reference evidence="1 2" key="1">
    <citation type="submission" date="2023-03" db="EMBL/GenBank/DDBJ databases">
        <title>Draft assemblies of triclosan tolerant bacteria isolated from returned activated sludge.</title>
        <authorList>
            <person name="Van Hamelsveld S."/>
        </authorList>
    </citation>
    <scope>NUCLEOTIDE SEQUENCE [LARGE SCALE GENOMIC DNA]</scope>
    <source>
        <strain evidence="1 2">GW210010_S58</strain>
    </source>
</reference>
<proteinExistence type="predicted"/>
<evidence type="ECO:0000313" key="1">
    <source>
        <dbReference type="EMBL" id="MDF3834056.1"/>
    </source>
</evidence>